<comment type="caution">
    <text evidence="1">The sequence shown here is derived from an EMBL/GenBank/DDBJ whole genome shotgun (WGS) entry which is preliminary data.</text>
</comment>
<evidence type="ECO:0000313" key="2">
    <source>
        <dbReference type="Proteomes" id="UP001084197"/>
    </source>
</evidence>
<name>A0A9J6REX8_9BACI</name>
<sequence length="67" mass="7633">MKTKAKVISGSIDGDDLENKINFFLENEKNIEIQHMQFANNSIAEVATTVIIYKKTDEESDNTKHCE</sequence>
<dbReference type="AlphaFoldDB" id="A0A9J6REX8"/>
<dbReference type="RefSeq" id="WP_268780493.1">
    <property type="nucleotide sequence ID" value="NZ_JAPRAT010000021.1"/>
</dbReference>
<reference evidence="1" key="1">
    <citation type="submission" date="2022-11" db="EMBL/GenBank/DDBJ databases">
        <title>WGS of Natronobacillus azotifigens 24KS-1, an anaerobic diazotrophic haloalkaliphile from soda-rich habitats.</title>
        <authorList>
            <person name="Sorokin D.Y."/>
            <person name="Merkel A.Y."/>
        </authorList>
    </citation>
    <scope>NUCLEOTIDE SEQUENCE</scope>
    <source>
        <strain evidence="1">24KS-1</strain>
    </source>
</reference>
<proteinExistence type="predicted"/>
<keyword evidence="2" id="KW-1185">Reference proteome</keyword>
<dbReference type="EMBL" id="JAPRAT010000021">
    <property type="protein sequence ID" value="MCZ0703729.1"/>
    <property type="molecule type" value="Genomic_DNA"/>
</dbReference>
<accession>A0A9J6REX8</accession>
<protein>
    <recommendedName>
        <fullName evidence="3">Sporulation protein Cse60</fullName>
    </recommendedName>
</protein>
<evidence type="ECO:0000313" key="1">
    <source>
        <dbReference type="EMBL" id="MCZ0703729.1"/>
    </source>
</evidence>
<dbReference type="Proteomes" id="UP001084197">
    <property type="component" value="Unassembled WGS sequence"/>
</dbReference>
<organism evidence="1 2">
    <name type="scientific">Natronobacillus azotifigens</name>
    <dbReference type="NCBI Taxonomy" id="472978"/>
    <lineage>
        <taxon>Bacteria</taxon>
        <taxon>Bacillati</taxon>
        <taxon>Bacillota</taxon>
        <taxon>Bacilli</taxon>
        <taxon>Bacillales</taxon>
        <taxon>Bacillaceae</taxon>
        <taxon>Natronobacillus</taxon>
    </lineage>
</organism>
<gene>
    <name evidence="1" type="ORF">OWO01_10905</name>
</gene>
<evidence type="ECO:0008006" key="3">
    <source>
        <dbReference type="Google" id="ProtNLM"/>
    </source>
</evidence>